<comment type="cofactor">
    <cofactor evidence="1">
        <name>pyridoxal 5'-phosphate</name>
        <dbReference type="ChEBI" id="CHEBI:597326"/>
    </cofactor>
</comment>
<dbReference type="InterPro" id="IPR001216">
    <property type="entry name" value="P-phosphate_BS"/>
</dbReference>
<dbReference type="InterPro" id="IPR005857">
    <property type="entry name" value="Cysta_beta_synth"/>
</dbReference>
<dbReference type="CDD" id="cd01561">
    <property type="entry name" value="CBS_like"/>
    <property type="match status" value="1"/>
</dbReference>
<dbReference type="FunFam" id="3.40.50.1100:FF:000118">
    <property type="entry name" value="Related to CYS4-cystathionine beta-synthase"/>
    <property type="match status" value="1"/>
</dbReference>
<dbReference type="FunFam" id="3.40.50.1100:FF:000003">
    <property type="entry name" value="Cystathionine beta-synthase"/>
    <property type="match status" value="1"/>
</dbReference>
<keyword evidence="5" id="KW-0663">Pyridoxal phosphate</keyword>
<dbReference type="EC" id="4.2.1.22" evidence="4"/>
<evidence type="ECO:0000256" key="4">
    <source>
        <dbReference type="ARBA" id="ARBA00012041"/>
    </source>
</evidence>
<accession>A0A1B6FHA0</accession>
<evidence type="ECO:0000313" key="10">
    <source>
        <dbReference type="EMBL" id="JAS49504.1"/>
    </source>
</evidence>
<sequence>MATNGVEPPKLPFEGFIDPGLPSKCTWKPGTTEKDPHSHVKPHDRAHILPNILHAIGQTPLVRLNKIPQAEGIKCEILAKCEFLNPGGSVKDRIGFRMVEEAEKAGLLKPGCTLVEPTSGNTGLGVAMAAAVKGYRCIIVMSQKMSNEKVYALKALGAEVVRTPISAGSYAPDGLMAKAQMLVKEIPDAVLLDQYRNVGNPLAHYDGTGKEIMEQCSGKVDVIVIGSGTGGTITGIGRYFKENAPHVKIVGADPYGSILAVPPELNKTDVTFYEVEGVGYDFIPTVLDRGVVDEWIKTEDKESFQMARRLIREEGLLCGGSSGSAVCAALKVARSLDANKRVIVVLPDNVRNYMTKFLSDDWMRERNFLE</sequence>
<dbReference type="Pfam" id="PF00291">
    <property type="entry name" value="PALP"/>
    <property type="match status" value="1"/>
</dbReference>
<reference evidence="10" key="1">
    <citation type="submission" date="2015-11" db="EMBL/GenBank/DDBJ databases">
        <title>De novo transcriptome assembly of four potential Pierce s Disease insect vectors from Arizona vineyards.</title>
        <authorList>
            <person name="Tassone E.E."/>
        </authorList>
    </citation>
    <scope>NUCLEOTIDE SEQUENCE</scope>
</reference>
<evidence type="ECO:0000256" key="5">
    <source>
        <dbReference type="ARBA" id="ARBA00022898"/>
    </source>
</evidence>
<dbReference type="InterPro" id="IPR001926">
    <property type="entry name" value="TrpB-like_PALP"/>
</dbReference>
<dbReference type="GO" id="GO:0030170">
    <property type="term" value="F:pyridoxal phosphate binding"/>
    <property type="evidence" value="ECO:0007669"/>
    <property type="project" value="UniProtKB-ARBA"/>
</dbReference>
<dbReference type="NCBIfam" id="TIGR01137">
    <property type="entry name" value="cysta_beta"/>
    <property type="match status" value="1"/>
</dbReference>
<protein>
    <recommendedName>
        <fullName evidence="7">Cystathionine beta-synthase</fullName>
        <ecNumber evidence="4">4.2.1.22</ecNumber>
    </recommendedName>
</protein>
<dbReference type="InterPro" id="IPR036052">
    <property type="entry name" value="TrpB-like_PALP_sf"/>
</dbReference>
<proteinExistence type="inferred from homology"/>
<organism evidence="10">
    <name type="scientific">Cuerna arida</name>
    <dbReference type="NCBI Taxonomy" id="1464854"/>
    <lineage>
        <taxon>Eukaryota</taxon>
        <taxon>Metazoa</taxon>
        <taxon>Ecdysozoa</taxon>
        <taxon>Arthropoda</taxon>
        <taxon>Hexapoda</taxon>
        <taxon>Insecta</taxon>
        <taxon>Pterygota</taxon>
        <taxon>Neoptera</taxon>
        <taxon>Paraneoptera</taxon>
        <taxon>Hemiptera</taxon>
        <taxon>Auchenorrhyncha</taxon>
        <taxon>Membracoidea</taxon>
        <taxon>Cicadellidae</taxon>
        <taxon>Cicadellinae</taxon>
        <taxon>Proconiini</taxon>
        <taxon>Cuerna</taxon>
    </lineage>
</organism>
<evidence type="ECO:0000256" key="6">
    <source>
        <dbReference type="ARBA" id="ARBA00023122"/>
    </source>
</evidence>
<name>A0A1B6FHA0_9HEMI</name>
<evidence type="ECO:0000256" key="7">
    <source>
        <dbReference type="ARBA" id="ARBA00026192"/>
    </source>
</evidence>
<comment type="pathway">
    <text evidence="2">Amino-acid biosynthesis; L-cysteine biosynthesis; L-cysteine from L-homocysteine and L-serine: step 1/2.</text>
</comment>
<dbReference type="InterPro" id="IPR050214">
    <property type="entry name" value="Cys_Synth/Cystath_Beta-Synth"/>
</dbReference>
<keyword evidence="6" id="KW-0129">CBS domain</keyword>
<feature type="domain" description="Tryptophan synthase beta chain-like PALP" evidence="9">
    <location>
        <begin position="53"/>
        <end position="348"/>
    </location>
</feature>
<dbReference type="GO" id="GO:0006535">
    <property type="term" value="P:cysteine biosynthetic process from serine"/>
    <property type="evidence" value="ECO:0007669"/>
    <property type="project" value="InterPro"/>
</dbReference>
<dbReference type="UniPathway" id="UPA00136">
    <property type="reaction ID" value="UER00201"/>
</dbReference>
<evidence type="ECO:0000256" key="3">
    <source>
        <dbReference type="ARBA" id="ARBA00007103"/>
    </source>
</evidence>
<comment type="similarity">
    <text evidence="3">Belongs to the cysteine synthase/cystathionine beta-synthase family.</text>
</comment>
<comment type="catalytic activity">
    <reaction evidence="8">
        <text>L-homocysteine + L-serine = L,L-cystathionine + H2O</text>
        <dbReference type="Rhea" id="RHEA:10112"/>
        <dbReference type="ChEBI" id="CHEBI:15377"/>
        <dbReference type="ChEBI" id="CHEBI:33384"/>
        <dbReference type="ChEBI" id="CHEBI:58161"/>
        <dbReference type="ChEBI" id="CHEBI:58199"/>
        <dbReference type="EC" id="4.2.1.22"/>
    </reaction>
</comment>
<dbReference type="GO" id="GO:0005737">
    <property type="term" value="C:cytoplasm"/>
    <property type="evidence" value="ECO:0007669"/>
    <property type="project" value="InterPro"/>
</dbReference>
<dbReference type="Gene3D" id="3.40.50.1100">
    <property type="match status" value="2"/>
</dbReference>
<dbReference type="GO" id="GO:0004122">
    <property type="term" value="F:cystathionine beta-synthase activity"/>
    <property type="evidence" value="ECO:0007669"/>
    <property type="project" value="UniProtKB-EC"/>
</dbReference>
<dbReference type="EMBL" id="GECZ01020265">
    <property type="protein sequence ID" value="JAS49504.1"/>
    <property type="molecule type" value="Transcribed_RNA"/>
</dbReference>
<evidence type="ECO:0000256" key="1">
    <source>
        <dbReference type="ARBA" id="ARBA00001933"/>
    </source>
</evidence>
<dbReference type="PROSITE" id="PS00901">
    <property type="entry name" value="CYS_SYNTHASE"/>
    <property type="match status" value="1"/>
</dbReference>
<dbReference type="AlphaFoldDB" id="A0A1B6FHA0"/>
<evidence type="ECO:0000256" key="8">
    <source>
        <dbReference type="ARBA" id="ARBA00047490"/>
    </source>
</evidence>
<evidence type="ECO:0000259" key="9">
    <source>
        <dbReference type="Pfam" id="PF00291"/>
    </source>
</evidence>
<dbReference type="SUPFAM" id="SSF53686">
    <property type="entry name" value="Tryptophan synthase beta subunit-like PLP-dependent enzymes"/>
    <property type="match status" value="1"/>
</dbReference>
<dbReference type="PANTHER" id="PTHR10314">
    <property type="entry name" value="CYSTATHIONINE BETA-SYNTHASE"/>
    <property type="match status" value="1"/>
</dbReference>
<gene>
    <name evidence="10" type="ORF">g.19533</name>
</gene>
<evidence type="ECO:0000256" key="2">
    <source>
        <dbReference type="ARBA" id="ARBA00005003"/>
    </source>
</evidence>
<dbReference type="GO" id="GO:0019343">
    <property type="term" value="P:cysteine biosynthetic process via cystathionine"/>
    <property type="evidence" value="ECO:0007669"/>
    <property type="project" value="InterPro"/>
</dbReference>